<evidence type="ECO:0000313" key="1">
    <source>
        <dbReference type="EMBL" id="VVE84605.1"/>
    </source>
</evidence>
<dbReference type="EMBL" id="CABPSR010000019">
    <property type="protein sequence ID" value="VVE84605.1"/>
    <property type="molecule type" value="Genomic_DNA"/>
</dbReference>
<name>A0A5E5BHU5_9BURK</name>
<dbReference type="Proteomes" id="UP000335538">
    <property type="component" value="Unassembled WGS sequence"/>
</dbReference>
<gene>
    <name evidence="1" type="ORF">PSP31121_04835</name>
</gene>
<organism evidence="1 2">
    <name type="scientific">Pandoraea sputorum</name>
    <dbReference type="NCBI Taxonomy" id="93222"/>
    <lineage>
        <taxon>Bacteria</taxon>
        <taxon>Pseudomonadati</taxon>
        <taxon>Pseudomonadota</taxon>
        <taxon>Betaproteobacteria</taxon>
        <taxon>Burkholderiales</taxon>
        <taxon>Burkholderiaceae</taxon>
        <taxon>Pandoraea</taxon>
    </lineage>
</organism>
<protein>
    <submittedName>
        <fullName evidence="1">Uncharacterized protein</fullName>
    </submittedName>
</protein>
<sequence length="634" mass="68787">MAIEQTSRAYNDTGLTAIDRVLLGRIELEERADAEVGKEMEALYFAQPGDCAQIVLTVGEDVCAAVADKDPHFQSDPGGALLRQVIRKIQKALEDNGEPADIAYVKARDIARHLGCKAFVKADHSLVTQNGSQVLWRQAIHVSIEDNKVRVHKTTTYTTIDPVGDLFRPDSQKPVTQVVDLAMQFTSAGDCVEAEVIKAAVRVTTSPNPMVEPLIQATKTLFGLPAASPAPDGFLARLEDLYHLLSGIFLGARRIKFVVGNVEGVVRADPQAGARPREINGNTLGIDKDFDTTAWLASARKAHGRFKHVVTYQYDNNSLHVTRNQGPALGDPTQRKALDEWARAMRKTKSAALVRYGVLRFGSPWNFWGVPPLPESTYAYGTAHVAELAQVADRGTPEGKAQLRQELFATLDGALFPTPGTNRLVIKVDGKNIVDTGMREACERLRGLETSAAESQVPNLRESLGDVVRIGGLPSHTSVEQIATVKAALFDAVIGRIKEACPNEATQRQMFATIARGRAAMGIVEDVNGEPSVRGNLWERFGIIISTSETIPALRDGNVGILFSSRHDSLSPEAEVHFGDTSFKSNSLTTGEASSTAVFEVTSKDTKMLHATCQGRLEHHGNDVGPLHLVANLV</sequence>
<evidence type="ECO:0000313" key="2">
    <source>
        <dbReference type="Proteomes" id="UP000335538"/>
    </source>
</evidence>
<accession>A0A5E5BHU5</accession>
<reference evidence="1 2" key="1">
    <citation type="submission" date="2019-08" db="EMBL/GenBank/DDBJ databases">
        <authorList>
            <person name="Peeters C."/>
        </authorList>
    </citation>
    <scope>NUCLEOTIDE SEQUENCE [LARGE SCALE GENOMIC DNA]</scope>
    <source>
        <strain evidence="1 2">LMG 31121</strain>
    </source>
</reference>
<dbReference type="RefSeq" id="WP_150811045.1">
    <property type="nucleotide sequence ID" value="NZ_CABPSR010000019.1"/>
</dbReference>
<proteinExistence type="predicted"/>
<dbReference type="AlphaFoldDB" id="A0A5E5BHU5"/>